<proteinExistence type="predicted"/>
<feature type="chain" id="PRO_5047135676" description="Lipoprotein" evidence="1">
    <location>
        <begin position="32"/>
        <end position="228"/>
    </location>
</feature>
<dbReference type="Proteomes" id="UP001165541">
    <property type="component" value="Unassembled WGS sequence"/>
</dbReference>
<feature type="signal peptide" evidence="1">
    <location>
        <begin position="1"/>
        <end position="31"/>
    </location>
</feature>
<evidence type="ECO:0008006" key="4">
    <source>
        <dbReference type="Google" id="ProtNLM"/>
    </source>
</evidence>
<gene>
    <name evidence="2" type="ORF">M8A51_01985</name>
</gene>
<sequence length="228" mass="24047">MLSVVAAPGWHRKAASCLLAWATAVAVPAAAQPQAVTQPDVRAMPLDGAPAIGWVAPPDPEAVARAFVEGCVAHEGDMTAIVDWALSEGYEPRDALAPESQTLLEGQAGTVLAMPGAALPVYLVALTGQRCIVWAEGAAGPALHQAFLLALGRLESKTGRVDKLLERNIDRGGTWRRQLQLRYRRAGGSQDFGINAVTTLNDQLGVQAFHLAPAAREATYAPDGMPTR</sequence>
<keyword evidence="1" id="KW-0732">Signal</keyword>
<keyword evidence="3" id="KW-1185">Reference proteome</keyword>
<organism evidence="2 3">
    <name type="scientific">Caldimonas mangrovi</name>
    <dbReference type="NCBI Taxonomy" id="2944811"/>
    <lineage>
        <taxon>Bacteria</taxon>
        <taxon>Pseudomonadati</taxon>
        <taxon>Pseudomonadota</taxon>
        <taxon>Betaproteobacteria</taxon>
        <taxon>Burkholderiales</taxon>
        <taxon>Sphaerotilaceae</taxon>
        <taxon>Caldimonas</taxon>
    </lineage>
</organism>
<dbReference type="NCBIfam" id="NF047650">
    <property type="entry name" value="lipo_NMCC_0638"/>
    <property type="match status" value="1"/>
</dbReference>
<name>A0ABT0YHT9_9BURK</name>
<reference evidence="2" key="1">
    <citation type="submission" date="2022-05" db="EMBL/GenBank/DDBJ databases">
        <title>Schlegelella sp. nov., isolated from mangrove soil.</title>
        <authorList>
            <person name="Liu Y."/>
            <person name="Ge X."/>
            <person name="Liu W."/>
        </authorList>
    </citation>
    <scope>NUCLEOTIDE SEQUENCE</scope>
    <source>
        <strain evidence="2">S2-27</strain>
    </source>
</reference>
<comment type="caution">
    <text evidence="2">The sequence shown here is derived from an EMBL/GenBank/DDBJ whole genome shotgun (WGS) entry which is preliminary data.</text>
</comment>
<evidence type="ECO:0000256" key="1">
    <source>
        <dbReference type="SAM" id="SignalP"/>
    </source>
</evidence>
<protein>
    <recommendedName>
        <fullName evidence="4">Lipoprotein</fullName>
    </recommendedName>
</protein>
<accession>A0ABT0YHT9</accession>
<dbReference type="EMBL" id="JAMKFE010000001">
    <property type="protein sequence ID" value="MCM5678294.1"/>
    <property type="molecule type" value="Genomic_DNA"/>
</dbReference>
<evidence type="ECO:0000313" key="3">
    <source>
        <dbReference type="Proteomes" id="UP001165541"/>
    </source>
</evidence>
<dbReference type="RefSeq" id="WP_251776432.1">
    <property type="nucleotide sequence ID" value="NZ_JAMKFE010000001.1"/>
</dbReference>
<evidence type="ECO:0000313" key="2">
    <source>
        <dbReference type="EMBL" id="MCM5678294.1"/>
    </source>
</evidence>